<reference evidence="8" key="1">
    <citation type="submission" date="2022-03" db="EMBL/GenBank/DDBJ databases">
        <title>Complete genome sequence of Caldinitratiruptor microaerophilus.</title>
        <authorList>
            <person name="Mukaiyama R."/>
            <person name="Nishiyama T."/>
            <person name="Ueda K."/>
        </authorList>
    </citation>
    <scope>NUCLEOTIDE SEQUENCE</scope>
    <source>
        <strain evidence="8">JCM 16183</strain>
    </source>
</reference>
<keyword evidence="3" id="KW-0813">Transport</keyword>
<dbReference type="GO" id="GO:0042597">
    <property type="term" value="C:periplasmic space"/>
    <property type="evidence" value="ECO:0007669"/>
    <property type="project" value="UniProtKB-SubCell"/>
</dbReference>
<evidence type="ECO:0000313" key="9">
    <source>
        <dbReference type="Proteomes" id="UP001163687"/>
    </source>
</evidence>
<evidence type="ECO:0000256" key="4">
    <source>
        <dbReference type="ARBA" id="ARBA00022729"/>
    </source>
</evidence>
<dbReference type="FunFam" id="3.40.190.10:FF:000050">
    <property type="entry name" value="Sulfonate ABC transporter substrate-binding protein"/>
    <property type="match status" value="1"/>
</dbReference>
<evidence type="ECO:0000256" key="3">
    <source>
        <dbReference type="ARBA" id="ARBA00022448"/>
    </source>
</evidence>
<evidence type="ECO:0000256" key="2">
    <source>
        <dbReference type="ARBA" id="ARBA00010742"/>
    </source>
</evidence>
<name>A0AA35CLY4_9FIRM</name>
<feature type="domain" description="Solute-binding protein family 3/N-terminal" evidence="7">
    <location>
        <begin position="33"/>
        <end position="248"/>
    </location>
</feature>
<protein>
    <recommendedName>
        <fullName evidence="6">Putative aliphatic sulfonates-binding protein</fullName>
    </recommendedName>
</protein>
<evidence type="ECO:0000256" key="5">
    <source>
        <dbReference type="ARBA" id="ARBA00055538"/>
    </source>
</evidence>
<comment type="similarity">
    <text evidence="2">Belongs to the bacterial solute-binding protein SsuA/TauA family.</text>
</comment>
<gene>
    <name evidence="8" type="ORF">caldi_19130</name>
</gene>
<evidence type="ECO:0000256" key="6">
    <source>
        <dbReference type="ARBA" id="ARBA00070228"/>
    </source>
</evidence>
<keyword evidence="9" id="KW-1185">Reference proteome</keyword>
<accession>A0AA35CLY4</accession>
<evidence type="ECO:0000259" key="7">
    <source>
        <dbReference type="SMART" id="SM00062"/>
    </source>
</evidence>
<keyword evidence="4" id="KW-0732">Signal</keyword>
<dbReference type="EMBL" id="AP025628">
    <property type="protein sequence ID" value="BDG60823.1"/>
    <property type="molecule type" value="Genomic_DNA"/>
</dbReference>
<sequence>MKRVVLPVLVVVLALVAAVGCGRSGGAAARPPEIRLDYAYYSPLSLVIKHHGWMEEEFQADGLPVKWVLSLGSNKAIEYLASESADFTSTAGAAALLARSNGIPLQVVYIYSKPEWTALVTRKDSPIRTVADLKGKKVAATKGTDPYIFLLRALDTAGLSQSDIELVHLQHPDGKAALDRGEVDAWAGLDPHMAQANLESGARLFFRNPDFNTYGFLNVRQSYADRYPEIVKRVLKVYERARRWALEHPEETARILAEQAKMSPEVARQVLTRNDFRNPIPGEEHRRGLAAASRILVKEGLIKPGVDPEKVIGELIRPEFARAVVQP</sequence>
<dbReference type="PANTHER" id="PTHR30024">
    <property type="entry name" value="ALIPHATIC SULFONATES-BINDING PROTEIN-RELATED"/>
    <property type="match status" value="1"/>
</dbReference>
<dbReference type="PROSITE" id="PS51257">
    <property type="entry name" value="PROKAR_LIPOPROTEIN"/>
    <property type="match status" value="1"/>
</dbReference>
<dbReference type="PANTHER" id="PTHR30024:SF21">
    <property type="entry name" value="ABC TRANSPORTER SUBSTRATE-BINDING PROTEIN"/>
    <property type="match status" value="1"/>
</dbReference>
<comment type="subcellular location">
    <subcellularLocation>
        <location evidence="1">Periplasm</location>
    </subcellularLocation>
</comment>
<dbReference type="InterPro" id="IPR010067">
    <property type="entry name" value="ABC_SsuA_sub-bd"/>
</dbReference>
<dbReference type="SMART" id="SM00062">
    <property type="entry name" value="PBPb"/>
    <property type="match status" value="1"/>
</dbReference>
<evidence type="ECO:0000313" key="8">
    <source>
        <dbReference type="EMBL" id="BDG60823.1"/>
    </source>
</evidence>
<dbReference type="InterPro" id="IPR015168">
    <property type="entry name" value="SsuA/THI5"/>
</dbReference>
<dbReference type="InterPro" id="IPR001638">
    <property type="entry name" value="Solute-binding_3/MltF_N"/>
</dbReference>
<dbReference type="Pfam" id="PF09084">
    <property type="entry name" value="NMT1"/>
    <property type="match status" value="1"/>
</dbReference>
<dbReference type="RefSeq" id="WP_264841517.1">
    <property type="nucleotide sequence ID" value="NZ_AP025628.1"/>
</dbReference>
<evidence type="ECO:0000256" key="1">
    <source>
        <dbReference type="ARBA" id="ARBA00004418"/>
    </source>
</evidence>
<dbReference type="GO" id="GO:0016020">
    <property type="term" value="C:membrane"/>
    <property type="evidence" value="ECO:0007669"/>
    <property type="project" value="InterPro"/>
</dbReference>
<proteinExistence type="inferred from homology"/>
<dbReference type="Proteomes" id="UP001163687">
    <property type="component" value="Chromosome"/>
</dbReference>
<dbReference type="GO" id="GO:0042626">
    <property type="term" value="F:ATPase-coupled transmembrane transporter activity"/>
    <property type="evidence" value="ECO:0007669"/>
    <property type="project" value="InterPro"/>
</dbReference>
<organism evidence="8 9">
    <name type="scientific">Caldinitratiruptor microaerophilus</name>
    <dbReference type="NCBI Taxonomy" id="671077"/>
    <lineage>
        <taxon>Bacteria</taxon>
        <taxon>Bacillati</taxon>
        <taxon>Bacillota</taxon>
        <taxon>Clostridia</taxon>
        <taxon>Eubacteriales</taxon>
        <taxon>Symbiobacteriaceae</taxon>
        <taxon>Caldinitratiruptor</taxon>
    </lineage>
</organism>
<dbReference type="SUPFAM" id="SSF53850">
    <property type="entry name" value="Periplasmic binding protein-like II"/>
    <property type="match status" value="1"/>
</dbReference>
<comment type="function">
    <text evidence="5">Part of a binding-protein-dependent transport system for aliphatic sulfonates. Putative binding protein.</text>
</comment>
<dbReference type="KEGG" id="cmic:caldi_19130"/>
<dbReference type="Gene3D" id="3.40.190.10">
    <property type="entry name" value="Periplasmic binding protein-like II"/>
    <property type="match status" value="2"/>
</dbReference>
<dbReference type="AlphaFoldDB" id="A0AA35CLY4"/>
<dbReference type="NCBIfam" id="TIGR01728">
    <property type="entry name" value="SsuA_fam"/>
    <property type="match status" value="1"/>
</dbReference>